<keyword evidence="4" id="KW-1185">Reference proteome</keyword>
<feature type="chain" id="PRO_5022966276" evidence="1">
    <location>
        <begin position="38"/>
        <end position="289"/>
    </location>
</feature>
<dbReference type="OrthoDB" id="3357160at2"/>
<keyword evidence="1" id="KW-0732">Signal</keyword>
<proteinExistence type="predicted"/>
<dbReference type="Proteomes" id="UP000306145">
    <property type="component" value="Unassembled WGS sequence"/>
</dbReference>
<evidence type="ECO:0000313" key="3">
    <source>
        <dbReference type="EMBL" id="TNH29788.1"/>
    </source>
</evidence>
<keyword evidence="3" id="KW-0378">Hydrolase</keyword>
<evidence type="ECO:0000256" key="1">
    <source>
        <dbReference type="SAM" id="SignalP"/>
    </source>
</evidence>
<evidence type="ECO:0000259" key="2">
    <source>
        <dbReference type="Pfam" id="PF03372"/>
    </source>
</evidence>
<dbReference type="GO" id="GO:0004527">
    <property type="term" value="F:exonuclease activity"/>
    <property type="evidence" value="ECO:0007669"/>
    <property type="project" value="UniProtKB-KW"/>
</dbReference>
<comment type="caution">
    <text evidence="3">The sequence shown here is derived from an EMBL/GenBank/DDBJ whole genome shotgun (WGS) entry which is preliminary data.</text>
</comment>
<dbReference type="GO" id="GO:0004519">
    <property type="term" value="F:endonuclease activity"/>
    <property type="evidence" value="ECO:0007669"/>
    <property type="project" value="UniProtKB-KW"/>
</dbReference>
<dbReference type="Pfam" id="PF03372">
    <property type="entry name" value="Exo_endo_phos"/>
    <property type="match status" value="1"/>
</dbReference>
<keyword evidence="3" id="KW-0255">Endonuclease</keyword>
<feature type="domain" description="Endonuclease/exonuclease/phosphatase" evidence="2">
    <location>
        <begin position="66"/>
        <end position="272"/>
    </location>
</feature>
<name>A0A5C4QUR5_9ACTN</name>
<keyword evidence="3" id="KW-0540">Nuclease</keyword>
<dbReference type="InterPro" id="IPR036691">
    <property type="entry name" value="Endo/exonu/phosph_ase_sf"/>
</dbReference>
<keyword evidence="3" id="KW-0269">Exonuclease</keyword>
<dbReference type="InterPro" id="IPR005135">
    <property type="entry name" value="Endo/exonuclease/phosphatase"/>
</dbReference>
<accession>A0A5C4QUR5</accession>
<dbReference type="SUPFAM" id="SSF56219">
    <property type="entry name" value="DNase I-like"/>
    <property type="match status" value="1"/>
</dbReference>
<reference evidence="3 4" key="1">
    <citation type="submission" date="2019-06" db="EMBL/GenBank/DDBJ databases">
        <title>Micromonospora ordensis sp. nov., isolated from deep marine sediment.</title>
        <authorList>
            <person name="Veyisoglu A."/>
            <person name="Carro L."/>
            <person name="Klenk H.-P."/>
            <person name="Sahin N."/>
        </authorList>
    </citation>
    <scope>NUCLEOTIDE SEQUENCE [LARGE SCALE GENOMIC DNA]</scope>
    <source>
        <strain evidence="3 4">S2509</strain>
    </source>
</reference>
<evidence type="ECO:0000313" key="4">
    <source>
        <dbReference type="Proteomes" id="UP000306145"/>
    </source>
</evidence>
<sequence length="289" mass="29705">MSAQAPAGITGAPGRLRRALTVGCLIAAAGMPSGSSAADSPAPTTLRLLQMNLCNSGRASCYTGQSVTRAAEVISAERPDLVTLNEICQDDVTALESTFAAVHRGGTVVSAFQAAGDRPSGADTRCRNGQSYGIGVLARLTAPGARHTVHSGIHPTQDLTDPEERSWLCVHVDGALSVCTTHLAATSSTVALAQCDHLLDEILPVIHRSSGYAPTVLSGDLNLRRGGDADVRSCGPPGDLRIDDGAVQHVLASGGVSLCCTRSVDIGGATDHPGLLATLTIGGRRTTRR</sequence>
<feature type="signal peptide" evidence="1">
    <location>
        <begin position="1"/>
        <end position="37"/>
    </location>
</feature>
<dbReference type="Gene3D" id="3.60.10.10">
    <property type="entry name" value="Endonuclease/exonuclease/phosphatase"/>
    <property type="match status" value="1"/>
</dbReference>
<dbReference type="RefSeq" id="WP_139584314.1">
    <property type="nucleotide sequence ID" value="NZ_VDFY01000135.1"/>
</dbReference>
<organism evidence="3 4">
    <name type="scientific">Micromonospora orduensis</name>
    <dbReference type="NCBI Taxonomy" id="1420891"/>
    <lineage>
        <taxon>Bacteria</taxon>
        <taxon>Bacillati</taxon>
        <taxon>Actinomycetota</taxon>
        <taxon>Actinomycetes</taxon>
        <taxon>Micromonosporales</taxon>
        <taxon>Micromonosporaceae</taxon>
        <taxon>Micromonospora</taxon>
    </lineage>
</organism>
<dbReference type="AlphaFoldDB" id="A0A5C4QUR5"/>
<protein>
    <submittedName>
        <fullName evidence="3">Endonuclease/exonuclease/phosphatase family protein</fullName>
    </submittedName>
</protein>
<gene>
    <name evidence="3" type="ORF">FHG89_11245</name>
</gene>
<dbReference type="EMBL" id="VDFY01000135">
    <property type="protein sequence ID" value="TNH29788.1"/>
    <property type="molecule type" value="Genomic_DNA"/>
</dbReference>